<dbReference type="Proteomes" id="UP001596142">
    <property type="component" value="Unassembled WGS sequence"/>
</dbReference>
<organism evidence="3 4">
    <name type="scientific">Thalassorhabdus alkalitolerans</name>
    <dbReference type="NCBI Taxonomy" id="2282697"/>
    <lineage>
        <taxon>Bacteria</taxon>
        <taxon>Bacillati</taxon>
        <taxon>Bacillota</taxon>
        <taxon>Bacilli</taxon>
        <taxon>Bacillales</taxon>
        <taxon>Bacillaceae</taxon>
        <taxon>Thalassorhabdus</taxon>
    </lineage>
</organism>
<evidence type="ECO:0000259" key="2">
    <source>
        <dbReference type="Pfam" id="PF20068"/>
    </source>
</evidence>
<dbReference type="InterPro" id="IPR027598">
    <property type="entry name" value="Amphi-Trp_dom"/>
</dbReference>
<sequence length="93" mass="11112">MFGQERLEKQLLFKHKEKQSLEEAARFFENVAAKLRENGECSFIQDDEEVSLRPAKNVTYEIEYTQKGKKHSFEFELEWIEGDDSEDPKLRIR</sequence>
<reference evidence="4" key="1">
    <citation type="journal article" date="2019" name="Int. J. Syst. Evol. Microbiol.">
        <title>The Global Catalogue of Microorganisms (GCM) 10K type strain sequencing project: providing services to taxonomists for standard genome sequencing and annotation.</title>
        <authorList>
            <consortium name="The Broad Institute Genomics Platform"/>
            <consortium name="The Broad Institute Genome Sequencing Center for Infectious Disease"/>
            <person name="Wu L."/>
            <person name="Ma J."/>
        </authorList>
    </citation>
    <scope>NUCLEOTIDE SEQUENCE [LARGE SCALE GENOMIC DNA]</scope>
    <source>
        <strain evidence="4">CECT 7184</strain>
    </source>
</reference>
<evidence type="ECO:0000313" key="3">
    <source>
        <dbReference type="EMBL" id="MFC5711272.1"/>
    </source>
</evidence>
<name>A0ABW0YIT4_9BACI</name>
<protein>
    <submittedName>
        <fullName evidence="3">Amphi-Trp domain-containing protein</fullName>
    </submittedName>
</protein>
<feature type="domain" description="Amphi-Trp" evidence="2">
    <location>
        <begin position="9"/>
        <end position="92"/>
    </location>
</feature>
<dbReference type="EMBL" id="JBHSOZ010000002">
    <property type="protein sequence ID" value="MFC5711272.1"/>
    <property type="molecule type" value="Genomic_DNA"/>
</dbReference>
<feature type="coiled-coil region" evidence="1">
    <location>
        <begin position="4"/>
        <end position="38"/>
    </location>
</feature>
<keyword evidence="4" id="KW-1185">Reference proteome</keyword>
<comment type="caution">
    <text evidence="3">The sequence shown here is derived from an EMBL/GenBank/DDBJ whole genome shotgun (WGS) entry which is preliminary data.</text>
</comment>
<proteinExistence type="predicted"/>
<dbReference type="Pfam" id="PF20068">
    <property type="entry name" value="Amphi-Trp"/>
    <property type="match status" value="1"/>
</dbReference>
<accession>A0ABW0YIT4</accession>
<gene>
    <name evidence="3" type="ORF">ACFPU1_00605</name>
</gene>
<evidence type="ECO:0000313" key="4">
    <source>
        <dbReference type="Proteomes" id="UP001596142"/>
    </source>
</evidence>
<keyword evidence="1" id="KW-0175">Coiled coil</keyword>
<evidence type="ECO:0000256" key="1">
    <source>
        <dbReference type="SAM" id="Coils"/>
    </source>
</evidence>
<dbReference type="NCBIfam" id="TIGR04354">
    <property type="entry name" value="amphi-Trp"/>
    <property type="match status" value="1"/>
</dbReference>
<dbReference type="RefSeq" id="WP_054636838.1">
    <property type="nucleotide sequence ID" value="NZ_JBHSOZ010000002.1"/>
</dbReference>